<evidence type="ECO:0000256" key="1">
    <source>
        <dbReference type="ARBA" id="ARBA00022448"/>
    </source>
</evidence>
<dbReference type="InterPro" id="IPR050814">
    <property type="entry name" value="Myo-inositol_Transporter"/>
</dbReference>
<dbReference type="PANTHER" id="PTHR48020">
    <property type="entry name" value="PROTON MYO-INOSITOL COTRANSPORTER"/>
    <property type="match status" value="1"/>
</dbReference>
<proteinExistence type="predicted"/>
<dbReference type="EMBL" id="JAKNSF020000164">
    <property type="protein sequence ID" value="KAK7709963.1"/>
    <property type="molecule type" value="Genomic_DNA"/>
</dbReference>
<evidence type="ECO:0000313" key="4">
    <source>
        <dbReference type="EMBL" id="KAK7709963.1"/>
    </source>
</evidence>
<feature type="transmembrane region" description="Helical" evidence="3">
    <location>
        <begin position="274"/>
        <end position="295"/>
    </location>
</feature>
<feature type="region of interest" description="Disordered" evidence="2">
    <location>
        <begin position="382"/>
        <end position="403"/>
    </location>
</feature>
<organism evidence="4 5">
    <name type="scientific">Diaporthe eres</name>
    <name type="common">Phomopsis oblonga</name>
    <dbReference type="NCBI Taxonomy" id="83184"/>
    <lineage>
        <taxon>Eukaryota</taxon>
        <taxon>Fungi</taxon>
        <taxon>Dikarya</taxon>
        <taxon>Ascomycota</taxon>
        <taxon>Pezizomycotina</taxon>
        <taxon>Sordariomycetes</taxon>
        <taxon>Sordariomycetidae</taxon>
        <taxon>Diaporthales</taxon>
        <taxon>Diaporthaceae</taxon>
        <taxon>Diaporthe</taxon>
        <taxon>Diaporthe eres species complex</taxon>
    </lineage>
</organism>
<dbReference type="SUPFAM" id="SSF103473">
    <property type="entry name" value="MFS general substrate transporter"/>
    <property type="match status" value="1"/>
</dbReference>
<feature type="transmembrane region" description="Helical" evidence="3">
    <location>
        <begin position="170"/>
        <end position="188"/>
    </location>
</feature>
<keyword evidence="1" id="KW-0813">Transport</keyword>
<sequence>MTEKSSTTLIDRFRAQVEHRNLNDRALIEGPLVHLSDKELQTDVKEFSRHLPDVEYDDVLRAARVAKDIRTYDQVARNFATQTNLLVALEDDEKEGLVSEHDELRGQFRQIFPVILTVGCAAFLQGHVQASINCASLYARWFECLSPDCRNPPEDWLWEWKLGAANASPFFAAAIIGAPSSLLLNFWVGRRGAITVAALMILASSLGSAYLQALRDLYLIHKSVELDEYRATASEVENAGMSHAKSGLTYANQFSTAVVYYTFFVGTSGNRLSAMGFSTGFAVNLFFAGVLTLVYPELDPALHRWGGLALFSALNLVAFVLVFLLVEETKGFSLEDLSMVFAVPKRKFVAFQLRYVGYLYRKYLRRSKDEEEPEFYTVALDHRRNNQPDASIRGGDESDMSEE</sequence>
<name>A0ABR1NPE0_DIAER</name>
<keyword evidence="3" id="KW-0812">Transmembrane</keyword>
<evidence type="ECO:0000256" key="2">
    <source>
        <dbReference type="SAM" id="MobiDB-lite"/>
    </source>
</evidence>
<dbReference type="InterPro" id="IPR036259">
    <property type="entry name" value="MFS_trans_sf"/>
</dbReference>
<comment type="caution">
    <text evidence="4">The sequence shown here is derived from an EMBL/GenBank/DDBJ whole genome shotgun (WGS) entry which is preliminary data.</text>
</comment>
<feature type="transmembrane region" description="Helical" evidence="3">
    <location>
        <begin position="307"/>
        <end position="326"/>
    </location>
</feature>
<gene>
    <name evidence="4" type="ORF">SLS63_013105</name>
</gene>
<keyword evidence="3" id="KW-1133">Transmembrane helix</keyword>
<keyword evidence="3" id="KW-0472">Membrane</keyword>
<reference evidence="4 5" key="1">
    <citation type="submission" date="2024-02" db="EMBL/GenBank/DDBJ databases">
        <title>De novo assembly and annotation of 12 fungi associated with fruit tree decline syndrome in Ontario, Canada.</title>
        <authorList>
            <person name="Sulman M."/>
            <person name="Ellouze W."/>
            <person name="Ilyukhin E."/>
        </authorList>
    </citation>
    <scope>NUCLEOTIDE SEQUENCE [LARGE SCALE GENOMIC DNA]</scope>
    <source>
        <strain evidence="4 5">M169</strain>
    </source>
</reference>
<evidence type="ECO:0000313" key="5">
    <source>
        <dbReference type="Proteomes" id="UP001430848"/>
    </source>
</evidence>
<feature type="transmembrane region" description="Helical" evidence="3">
    <location>
        <begin position="194"/>
        <end position="213"/>
    </location>
</feature>
<dbReference type="PANTHER" id="PTHR48020:SF4">
    <property type="entry name" value="SYMPORT, PUTATIVE (AFU_ORTHOLOGUE AFUA_3G11790)-RELATED"/>
    <property type="match status" value="1"/>
</dbReference>
<dbReference type="Proteomes" id="UP001430848">
    <property type="component" value="Unassembled WGS sequence"/>
</dbReference>
<evidence type="ECO:0000256" key="3">
    <source>
        <dbReference type="SAM" id="Phobius"/>
    </source>
</evidence>
<keyword evidence="5" id="KW-1185">Reference proteome</keyword>
<accession>A0ABR1NPE0</accession>
<dbReference type="Gene3D" id="1.20.1250.20">
    <property type="entry name" value="MFS general substrate transporter like domains"/>
    <property type="match status" value="1"/>
</dbReference>
<protein>
    <submittedName>
        <fullName evidence="4">Uncharacterized protein</fullName>
    </submittedName>
</protein>